<dbReference type="RefSeq" id="WP_177241002.1">
    <property type="nucleotide sequence ID" value="NZ_FOHX01000013.1"/>
</dbReference>
<proteinExistence type="predicted"/>
<organism evidence="2 3">
    <name type="scientific">Nonomuraea wenchangensis</name>
    <dbReference type="NCBI Taxonomy" id="568860"/>
    <lineage>
        <taxon>Bacteria</taxon>
        <taxon>Bacillati</taxon>
        <taxon>Actinomycetota</taxon>
        <taxon>Actinomycetes</taxon>
        <taxon>Streptosporangiales</taxon>
        <taxon>Streptosporangiaceae</taxon>
        <taxon>Nonomuraea</taxon>
    </lineage>
</organism>
<evidence type="ECO:0000313" key="2">
    <source>
        <dbReference type="EMBL" id="SEU36098.1"/>
    </source>
</evidence>
<sequence length="95" mass="9785">MGIESVLCPVCQGVLPASGKDAYTTLRGRLIVTNGYCGGGCAERVAQERTREMARPRPAVPVEPAQGPVPAAEAAPAMPPVVAGRPRGAALRVVH</sequence>
<name>A0A1I0L9P8_9ACTN</name>
<gene>
    <name evidence="2" type="ORF">SAMN05421811_113129</name>
</gene>
<dbReference type="Proteomes" id="UP000199361">
    <property type="component" value="Unassembled WGS sequence"/>
</dbReference>
<evidence type="ECO:0000313" key="3">
    <source>
        <dbReference type="Proteomes" id="UP000199361"/>
    </source>
</evidence>
<protein>
    <submittedName>
        <fullName evidence="2">Uncharacterized protein</fullName>
    </submittedName>
</protein>
<dbReference type="EMBL" id="FOHX01000013">
    <property type="protein sequence ID" value="SEU36098.1"/>
    <property type="molecule type" value="Genomic_DNA"/>
</dbReference>
<accession>A0A1I0L9P8</accession>
<feature type="region of interest" description="Disordered" evidence="1">
    <location>
        <begin position="49"/>
        <end position="81"/>
    </location>
</feature>
<dbReference type="AlphaFoldDB" id="A0A1I0L9P8"/>
<evidence type="ECO:0000256" key="1">
    <source>
        <dbReference type="SAM" id="MobiDB-lite"/>
    </source>
</evidence>
<keyword evidence="3" id="KW-1185">Reference proteome</keyword>
<feature type="compositionally biased region" description="Low complexity" evidence="1">
    <location>
        <begin position="56"/>
        <end position="81"/>
    </location>
</feature>
<reference evidence="2 3" key="1">
    <citation type="submission" date="2016-10" db="EMBL/GenBank/DDBJ databases">
        <authorList>
            <person name="de Groot N.N."/>
        </authorList>
    </citation>
    <scope>NUCLEOTIDE SEQUENCE [LARGE SCALE GENOMIC DNA]</scope>
    <source>
        <strain evidence="2 3">CGMCC 4.5598</strain>
    </source>
</reference>